<proteinExistence type="predicted"/>
<dbReference type="GO" id="GO:0008171">
    <property type="term" value="F:O-methyltransferase activity"/>
    <property type="evidence" value="ECO:0007669"/>
    <property type="project" value="InterPro"/>
</dbReference>
<evidence type="ECO:0000256" key="3">
    <source>
        <dbReference type="ARBA" id="ARBA00022691"/>
    </source>
</evidence>
<dbReference type="InterPro" id="IPR001077">
    <property type="entry name" value="COMT_C"/>
</dbReference>
<dbReference type="InterPro" id="IPR036388">
    <property type="entry name" value="WH-like_DNA-bd_sf"/>
</dbReference>
<dbReference type="SUPFAM" id="SSF46785">
    <property type="entry name" value="Winged helix' DNA-binding domain"/>
    <property type="match status" value="1"/>
</dbReference>
<organism evidence="5 6">
    <name type="scientific">Amniculicola lignicola CBS 123094</name>
    <dbReference type="NCBI Taxonomy" id="1392246"/>
    <lineage>
        <taxon>Eukaryota</taxon>
        <taxon>Fungi</taxon>
        <taxon>Dikarya</taxon>
        <taxon>Ascomycota</taxon>
        <taxon>Pezizomycotina</taxon>
        <taxon>Dothideomycetes</taxon>
        <taxon>Pleosporomycetidae</taxon>
        <taxon>Pleosporales</taxon>
        <taxon>Amniculicolaceae</taxon>
        <taxon>Amniculicola</taxon>
    </lineage>
</organism>
<accession>A0A6A5W2X0</accession>
<keyword evidence="6" id="KW-1185">Reference proteome</keyword>
<protein>
    <submittedName>
        <fullName evidence="5">S-adenosyl-L-methionine-dependent methyltransferase</fullName>
    </submittedName>
</protein>
<evidence type="ECO:0000256" key="2">
    <source>
        <dbReference type="ARBA" id="ARBA00022679"/>
    </source>
</evidence>
<sequence length="394" mass="44884">MSQTEEIETLIAQLEHFANAPPEDIDDHTRRNLREASKNLSIAVEMHGDTVHRIGNSALQLYMARVGYDSNLWKVLAESESALSIAQIGEKICFDPTLLKRVLRYYQSLRMLEQPEDDVYVANNVTKALAGADGIAAEYFTTVLHAPFEAIPRYLKSHNYQNPTNPIDSPWQEGYQTKDHPFLWLQRHPDHFNLFMQWMRLNRSGLPSWLDTFPLAQIIGQNTNNDTVLFVDVGSGLGHQSVEVRERFPDLPGRVIIQDTPQVIGTVEPSHKIEPQVYDFFKPQPIHGARAYYLRMILHDWVDGPAIEILKNQISAMSEESVILIDEIVLPKKGASWRATQMDMTMLAAVAAMERSENQWYGLLNEAGLEIVKIWKYTEECDDCIIVAKPTNLV</sequence>
<evidence type="ECO:0000313" key="5">
    <source>
        <dbReference type="EMBL" id="KAF1993495.1"/>
    </source>
</evidence>
<keyword evidence="1 5" id="KW-0489">Methyltransferase</keyword>
<dbReference type="OrthoDB" id="2410195at2759"/>
<keyword evidence="3" id="KW-0949">S-adenosyl-L-methionine</keyword>
<feature type="domain" description="O-methyltransferase C-terminal" evidence="4">
    <location>
        <begin position="229"/>
        <end position="369"/>
    </location>
</feature>
<dbReference type="InterPro" id="IPR029063">
    <property type="entry name" value="SAM-dependent_MTases_sf"/>
</dbReference>
<evidence type="ECO:0000256" key="1">
    <source>
        <dbReference type="ARBA" id="ARBA00022603"/>
    </source>
</evidence>
<dbReference type="PANTHER" id="PTHR43712">
    <property type="entry name" value="PUTATIVE (AFU_ORTHOLOGUE AFUA_4G14580)-RELATED"/>
    <property type="match status" value="1"/>
</dbReference>
<dbReference type="InterPro" id="IPR016461">
    <property type="entry name" value="COMT-like"/>
</dbReference>
<dbReference type="PANTHER" id="PTHR43712:SF1">
    <property type="entry name" value="HYPOTHETICAL O-METHYLTRANSFERASE (EUROFUNG)-RELATED"/>
    <property type="match status" value="1"/>
</dbReference>
<dbReference type="SUPFAM" id="SSF53335">
    <property type="entry name" value="S-adenosyl-L-methionine-dependent methyltransferases"/>
    <property type="match status" value="1"/>
</dbReference>
<gene>
    <name evidence="5" type="ORF">P154DRAFT_503340</name>
</gene>
<dbReference type="InterPro" id="IPR036390">
    <property type="entry name" value="WH_DNA-bd_sf"/>
</dbReference>
<dbReference type="Gene3D" id="3.40.50.150">
    <property type="entry name" value="Vaccinia Virus protein VP39"/>
    <property type="match status" value="1"/>
</dbReference>
<dbReference type="PROSITE" id="PS51683">
    <property type="entry name" value="SAM_OMT_II"/>
    <property type="match status" value="1"/>
</dbReference>
<name>A0A6A5W2X0_9PLEO</name>
<dbReference type="Gene3D" id="1.10.10.10">
    <property type="entry name" value="Winged helix-like DNA-binding domain superfamily/Winged helix DNA-binding domain"/>
    <property type="match status" value="1"/>
</dbReference>
<reference evidence="5" key="1">
    <citation type="journal article" date="2020" name="Stud. Mycol.">
        <title>101 Dothideomycetes genomes: a test case for predicting lifestyles and emergence of pathogens.</title>
        <authorList>
            <person name="Haridas S."/>
            <person name="Albert R."/>
            <person name="Binder M."/>
            <person name="Bloem J."/>
            <person name="Labutti K."/>
            <person name="Salamov A."/>
            <person name="Andreopoulos B."/>
            <person name="Baker S."/>
            <person name="Barry K."/>
            <person name="Bills G."/>
            <person name="Bluhm B."/>
            <person name="Cannon C."/>
            <person name="Castanera R."/>
            <person name="Culley D."/>
            <person name="Daum C."/>
            <person name="Ezra D."/>
            <person name="Gonzalez J."/>
            <person name="Henrissat B."/>
            <person name="Kuo A."/>
            <person name="Liang C."/>
            <person name="Lipzen A."/>
            <person name="Lutzoni F."/>
            <person name="Magnuson J."/>
            <person name="Mondo S."/>
            <person name="Nolan M."/>
            <person name="Ohm R."/>
            <person name="Pangilinan J."/>
            <person name="Park H.-J."/>
            <person name="Ramirez L."/>
            <person name="Alfaro M."/>
            <person name="Sun H."/>
            <person name="Tritt A."/>
            <person name="Yoshinaga Y."/>
            <person name="Zwiers L.-H."/>
            <person name="Turgeon B."/>
            <person name="Goodwin S."/>
            <person name="Spatafora J."/>
            <person name="Crous P."/>
            <person name="Grigoriev I."/>
        </authorList>
    </citation>
    <scope>NUCLEOTIDE SEQUENCE</scope>
    <source>
        <strain evidence="5">CBS 123094</strain>
    </source>
</reference>
<dbReference type="Proteomes" id="UP000799779">
    <property type="component" value="Unassembled WGS sequence"/>
</dbReference>
<dbReference type="AlphaFoldDB" id="A0A6A5W2X0"/>
<dbReference type="EMBL" id="ML977700">
    <property type="protein sequence ID" value="KAF1993495.1"/>
    <property type="molecule type" value="Genomic_DNA"/>
</dbReference>
<evidence type="ECO:0000313" key="6">
    <source>
        <dbReference type="Proteomes" id="UP000799779"/>
    </source>
</evidence>
<evidence type="ECO:0000259" key="4">
    <source>
        <dbReference type="Pfam" id="PF00891"/>
    </source>
</evidence>
<dbReference type="Pfam" id="PF00891">
    <property type="entry name" value="Methyltransf_2"/>
    <property type="match status" value="1"/>
</dbReference>
<dbReference type="GO" id="GO:0032259">
    <property type="term" value="P:methylation"/>
    <property type="evidence" value="ECO:0007669"/>
    <property type="project" value="UniProtKB-KW"/>
</dbReference>
<keyword evidence="2 5" id="KW-0808">Transferase</keyword>